<sequence length="384" mass="41371">MSLSAKSLLGWSGRTNVQRIDLYTRWSLRGLVLLLIVLGALSALSTVTTPVAFAVVVLYVVALALVVDRCVVAFMTLWFEPGPLPWRWLGALAALLVPGIAWIWWGVEPDERFATSYLLSAAVSWALGGSRVRWVPWTAIALAAAICGISGSWMWIYGAAVSAFFVFSVQSSLWVLGVVHELDRARAAQADLAVAEERLRFSRDVHDVMGRHLSTIAVQAELAATLAERGDGRAADRIREVRSTAHEALREARALARGYRPVDLDQELEGARALLASAGIVAETDVADLPAGWAEPIARVVREGVTNVLRHSRASRVSISHDDGVVTLVNDGVTARATTGEDPDGSGLRTLAADAAACGGRLTWGVEDADFVVRLHLVDPEEAR</sequence>
<reference evidence="6" key="2">
    <citation type="journal article" date="2014" name="Int. J. Syst. Evol. Microbiol.">
        <title>Complete genome of a new Firmicutes species belonging to the dominant human colonic microbiota ('Ruminococcus bicirculans') reveals two chromosomes and a selective capacity to utilize plant glucans.</title>
        <authorList>
            <consortium name="NISC Comparative Sequencing Program"/>
            <person name="Wegmann U."/>
            <person name="Louis P."/>
            <person name="Goesmann A."/>
            <person name="Henrissat B."/>
            <person name="Duncan S.H."/>
            <person name="Flint H.J."/>
        </authorList>
    </citation>
    <scope>NUCLEOTIDE SEQUENCE</scope>
    <source>
        <strain evidence="6">CCM 7403</strain>
    </source>
</reference>
<dbReference type="Gene3D" id="1.20.5.1930">
    <property type="match status" value="1"/>
</dbReference>
<feature type="transmembrane region" description="Helical" evidence="4">
    <location>
        <begin position="137"/>
        <end position="156"/>
    </location>
</feature>
<evidence type="ECO:0000313" key="7">
    <source>
        <dbReference type="EMBL" id="QCC78215.1"/>
    </source>
</evidence>
<feature type="transmembrane region" description="Helical" evidence="4">
    <location>
        <begin position="51"/>
        <end position="79"/>
    </location>
</feature>
<evidence type="ECO:0000256" key="1">
    <source>
        <dbReference type="ARBA" id="ARBA00022679"/>
    </source>
</evidence>
<dbReference type="GO" id="GO:0046983">
    <property type="term" value="F:protein dimerization activity"/>
    <property type="evidence" value="ECO:0007669"/>
    <property type="project" value="InterPro"/>
</dbReference>
<dbReference type="Proteomes" id="UP000630594">
    <property type="component" value="Unassembled WGS sequence"/>
</dbReference>
<dbReference type="EMBL" id="CP038462">
    <property type="protein sequence ID" value="QCC78215.1"/>
    <property type="molecule type" value="Genomic_DNA"/>
</dbReference>
<keyword evidence="9" id="KW-1185">Reference proteome</keyword>
<name>A0A4P7UFP3_9ACTN</name>
<dbReference type="EMBL" id="BMCK01000003">
    <property type="protein sequence ID" value="GGD20849.1"/>
    <property type="molecule type" value="Genomic_DNA"/>
</dbReference>
<keyword evidence="2" id="KW-0418">Kinase</keyword>
<evidence type="ECO:0000256" key="3">
    <source>
        <dbReference type="ARBA" id="ARBA00023012"/>
    </source>
</evidence>
<evidence type="ECO:0000259" key="5">
    <source>
        <dbReference type="Pfam" id="PF07730"/>
    </source>
</evidence>
<keyword evidence="4" id="KW-1133">Transmembrane helix</keyword>
<dbReference type="PANTHER" id="PTHR24421:SF63">
    <property type="entry name" value="SENSOR HISTIDINE KINASE DESK"/>
    <property type="match status" value="1"/>
</dbReference>
<reference evidence="6" key="5">
    <citation type="submission" date="2024-05" db="EMBL/GenBank/DDBJ databases">
        <authorList>
            <person name="Sun Q."/>
            <person name="Sedlacek I."/>
        </authorList>
    </citation>
    <scope>NUCLEOTIDE SEQUENCE</scope>
    <source>
        <strain evidence="6">CCM 7403</strain>
    </source>
</reference>
<dbReference type="AlphaFoldDB" id="A0A4P7UFP3"/>
<keyword evidence="4" id="KW-0472">Membrane</keyword>
<evidence type="ECO:0000313" key="6">
    <source>
        <dbReference type="EMBL" id="GGD20849.1"/>
    </source>
</evidence>
<proteinExistence type="predicted"/>
<evidence type="ECO:0000256" key="4">
    <source>
        <dbReference type="SAM" id="Phobius"/>
    </source>
</evidence>
<feature type="domain" description="Signal transduction histidine kinase subgroup 3 dimerisation and phosphoacceptor" evidence="5">
    <location>
        <begin position="197"/>
        <end position="264"/>
    </location>
</feature>
<evidence type="ECO:0000313" key="8">
    <source>
        <dbReference type="Proteomes" id="UP000297025"/>
    </source>
</evidence>
<dbReference type="Pfam" id="PF07730">
    <property type="entry name" value="HisKA_3"/>
    <property type="match status" value="1"/>
</dbReference>
<dbReference type="PANTHER" id="PTHR24421">
    <property type="entry name" value="NITRATE/NITRITE SENSOR PROTEIN NARX-RELATED"/>
    <property type="match status" value="1"/>
</dbReference>
<dbReference type="InterPro" id="IPR036890">
    <property type="entry name" value="HATPase_C_sf"/>
</dbReference>
<keyword evidence="3" id="KW-0902">Two-component regulatory system</keyword>
<reference evidence="7 8" key="1">
    <citation type="journal article" date="2008" name="Int. J. Syst. Evol. Microbiol.">
        <title>Nocardioides daphniae sp. nov., isolated from Daphnia cucullata (Crustacea: Cladocera).</title>
        <authorList>
            <person name="Toth E.M."/>
            <person name="Keki Z."/>
            <person name="Homonnay Z.G."/>
            <person name="Borsodi A.K."/>
            <person name="Marialigeti K."/>
            <person name="Schumann P."/>
        </authorList>
    </citation>
    <scope>NUCLEOTIDE SEQUENCE [LARGE SCALE GENOMIC DNA]</scope>
    <source>
        <strain evidence="7 8">JCM 16608</strain>
    </source>
</reference>
<protein>
    <recommendedName>
        <fullName evidence="5">Signal transduction histidine kinase subgroup 3 dimerisation and phosphoacceptor domain-containing protein</fullName>
    </recommendedName>
</protein>
<dbReference type="InterPro" id="IPR011712">
    <property type="entry name" value="Sig_transdc_His_kin_sub3_dim/P"/>
</dbReference>
<dbReference type="InterPro" id="IPR050482">
    <property type="entry name" value="Sensor_HK_TwoCompSys"/>
</dbReference>
<evidence type="ECO:0000313" key="9">
    <source>
        <dbReference type="Proteomes" id="UP000630594"/>
    </source>
</evidence>
<dbReference type="Proteomes" id="UP000297025">
    <property type="component" value="Chromosome"/>
</dbReference>
<keyword evidence="1" id="KW-0808">Transferase</keyword>
<keyword evidence="4" id="KW-0812">Transmembrane</keyword>
<dbReference type="OrthoDB" id="5241784at2"/>
<feature type="transmembrane region" description="Helical" evidence="4">
    <location>
        <begin position="86"/>
        <end position="107"/>
    </location>
</feature>
<dbReference type="KEGG" id="ndp:E2C04_15320"/>
<organism evidence="7 8">
    <name type="scientific">Nocardioides daphniae</name>
    <dbReference type="NCBI Taxonomy" id="402297"/>
    <lineage>
        <taxon>Bacteria</taxon>
        <taxon>Bacillati</taxon>
        <taxon>Actinomycetota</taxon>
        <taxon>Actinomycetes</taxon>
        <taxon>Propionibacteriales</taxon>
        <taxon>Nocardioidaceae</taxon>
        <taxon>Nocardioides</taxon>
    </lineage>
</organism>
<accession>A0A4P7UFP3</accession>
<dbReference type="Gene3D" id="3.30.565.10">
    <property type="entry name" value="Histidine kinase-like ATPase, C-terminal domain"/>
    <property type="match status" value="1"/>
</dbReference>
<feature type="transmembrane region" description="Helical" evidence="4">
    <location>
        <begin position="26"/>
        <end position="45"/>
    </location>
</feature>
<dbReference type="RefSeq" id="WP_135833253.1">
    <property type="nucleotide sequence ID" value="NZ_BMCK01000003.1"/>
</dbReference>
<reference evidence="7" key="4">
    <citation type="submission" date="2019-03" db="EMBL/GenBank/DDBJ databases">
        <authorList>
            <person name="Huang Y."/>
        </authorList>
    </citation>
    <scope>NUCLEOTIDE SEQUENCE</scope>
    <source>
        <strain evidence="7">JCM 16608</strain>
    </source>
</reference>
<gene>
    <name evidence="7" type="ORF">E2C04_15320</name>
    <name evidence="6" type="ORF">GCM10007231_20010</name>
</gene>
<evidence type="ECO:0000256" key="2">
    <source>
        <dbReference type="ARBA" id="ARBA00022777"/>
    </source>
</evidence>
<reference evidence="9" key="3">
    <citation type="journal article" date="2019" name="Int. J. Syst. Evol. Microbiol.">
        <title>The Global Catalogue of Microorganisms (GCM) 10K type strain sequencing project: providing services to taxonomists for standard genome sequencing and annotation.</title>
        <authorList>
            <consortium name="The Broad Institute Genomics Platform"/>
            <consortium name="The Broad Institute Genome Sequencing Center for Infectious Disease"/>
            <person name="Wu L."/>
            <person name="Ma J."/>
        </authorList>
    </citation>
    <scope>NUCLEOTIDE SEQUENCE [LARGE SCALE GENOMIC DNA]</scope>
    <source>
        <strain evidence="9">CCM 7403</strain>
    </source>
</reference>
<dbReference type="GO" id="GO:0016020">
    <property type="term" value="C:membrane"/>
    <property type="evidence" value="ECO:0007669"/>
    <property type="project" value="InterPro"/>
</dbReference>
<dbReference type="GO" id="GO:0000155">
    <property type="term" value="F:phosphorelay sensor kinase activity"/>
    <property type="evidence" value="ECO:0007669"/>
    <property type="project" value="InterPro"/>
</dbReference>